<accession>A0A9P6F865</accession>
<protein>
    <recommendedName>
        <fullName evidence="4">Retrotransposon gag domain-containing protein</fullName>
    </recommendedName>
</protein>
<evidence type="ECO:0008006" key="4">
    <source>
        <dbReference type="Google" id="ProtNLM"/>
    </source>
</evidence>
<feature type="region of interest" description="Disordered" evidence="1">
    <location>
        <begin position="1"/>
        <end position="28"/>
    </location>
</feature>
<feature type="compositionally biased region" description="Polar residues" evidence="1">
    <location>
        <begin position="230"/>
        <end position="243"/>
    </location>
</feature>
<dbReference type="EMBL" id="JAABOA010007312">
    <property type="protein sequence ID" value="KAF9544641.1"/>
    <property type="molecule type" value="Genomic_DNA"/>
</dbReference>
<evidence type="ECO:0000313" key="3">
    <source>
        <dbReference type="Proteomes" id="UP000780801"/>
    </source>
</evidence>
<evidence type="ECO:0000313" key="2">
    <source>
        <dbReference type="EMBL" id="KAF9544641.1"/>
    </source>
</evidence>
<dbReference type="AlphaFoldDB" id="A0A9P6F865"/>
<feature type="non-terminal residue" evidence="2">
    <location>
        <position position="1"/>
    </location>
</feature>
<dbReference type="Proteomes" id="UP000780801">
    <property type="component" value="Unassembled WGS sequence"/>
</dbReference>
<name>A0A9P6F865_9FUNG</name>
<sequence length="279" mass="32811">RYAASTRRLREEQTETSPRLRPPMRAKEDPQVIAASKIKKYDGPSFACHKFVEGKPSMFIDDWVEDFENWFERQVGDSKKNGMGEHLIRILGLALVDASKTYKWYTRMINRWDGDWVHVKRDLSSAFMPAWEKDRRGTLRVFADCQQDQHENVCVYNVRFRECMEQFEKYKPEGKTLAHMEVFRAYYSGLKDKDLQDEVWKARKDRLSTLMEKAVLWEEELTERNRTRTSSNYEQDVSRSEGSVRSGDGLKATTPNGASERNSSEQETMDYLVKNFENL</sequence>
<comment type="caution">
    <text evidence="2">The sequence shown here is derived from an EMBL/GenBank/DDBJ whole genome shotgun (WGS) entry which is preliminary data.</text>
</comment>
<proteinExistence type="predicted"/>
<gene>
    <name evidence="2" type="ORF">BGW38_009721</name>
</gene>
<reference evidence="2" key="1">
    <citation type="journal article" date="2020" name="Fungal Divers.">
        <title>Resolving the Mortierellaceae phylogeny through synthesis of multi-gene phylogenetics and phylogenomics.</title>
        <authorList>
            <person name="Vandepol N."/>
            <person name="Liber J."/>
            <person name="Desiro A."/>
            <person name="Na H."/>
            <person name="Kennedy M."/>
            <person name="Barry K."/>
            <person name="Grigoriev I.V."/>
            <person name="Miller A.N."/>
            <person name="O'Donnell K."/>
            <person name="Stajich J.E."/>
            <person name="Bonito G."/>
        </authorList>
    </citation>
    <scope>NUCLEOTIDE SEQUENCE</scope>
    <source>
        <strain evidence="2">KOD1015</strain>
    </source>
</reference>
<organism evidence="2 3">
    <name type="scientific">Lunasporangiospora selenospora</name>
    <dbReference type="NCBI Taxonomy" id="979761"/>
    <lineage>
        <taxon>Eukaryota</taxon>
        <taxon>Fungi</taxon>
        <taxon>Fungi incertae sedis</taxon>
        <taxon>Mucoromycota</taxon>
        <taxon>Mortierellomycotina</taxon>
        <taxon>Mortierellomycetes</taxon>
        <taxon>Mortierellales</taxon>
        <taxon>Mortierellaceae</taxon>
        <taxon>Lunasporangiospora</taxon>
    </lineage>
</organism>
<feature type="non-terminal residue" evidence="2">
    <location>
        <position position="279"/>
    </location>
</feature>
<evidence type="ECO:0000256" key="1">
    <source>
        <dbReference type="SAM" id="MobiDB-lite"/>
    </source>
</evidence>
<keyword evidence="3" id="KW-1185">Reference proteome</keyword>
<feature type="region of interest" description="Disordered" evidence="1">
    <location>
        <begin position="225"/>
        <end position="271"/>
    </location>
</feature>